<proteinExistence type="predicted"/>
<sequence>MRVPNTPSPQRRGRTQTQMRCDLLRCRGKELREALPQREHGRNKVVFKDSNRSGGCVYKHVGEAGGRSDAGGDGVDNRGFMLYTDYYMSHTLICEVCGHDFMRWDKVCNHTLDTGHNAYNVGEPTHHTPPKTSAVEDTRKYEKAWRQEWR</sequence>
<dbReference type="AlphaFoldDB" id="A0A2R6AUT2"/>
<evidence type="ECO:0000313" key="1">
    <source>
        <dbReference type="EMBL" id="PSN90141.1"/>
    </source>
</evidence>
<organism evidence="1 2">
    <name type="scientific">Candidatus Marsarchaeota G2 archaeon ECH_B_SAG-M15</name>
    <dbReference type="NCBI Taxonomy" id="1978162"/>
    <lineage>
        <taxon>Archaea</taxon>
        <taxon>Candidatus Marsarchaeota</taxon>
        <taxon>Candidatus Marsarchaeota group 2</taxon>
    </lineage>
</organism>
<name>A0A2R6AUT2_9ARCH</name>
<protein>
    <submittedName>
        <fullName evidence="1">Uncharacterized protein</fullName>
    </submittedName>
</protein>
<dbReference type="EMBL" id="NEXJ01000095">
    <property type="protein sequence ID" value="PSN90141.1"/>
    <property type="molecule type" value="Genomic_DNA"/>
</dbReference>
<comment type="caution">
    <text evidence="1">The sequence shown here is derived from an EMBL/GenBank/DDBJ whole genome shotgun (WGS) entry which is preliminary data.</text>
</comment>
<reference evidence="1 2" key="1">
    <citation type="submission" date="2017-04" db="EMBL/GenBank/DDBJ databases">
        <title>Novel microbial lineages endemic to geothermal iron-oxide mats fill important gaps in the evolutionary history of Archaea.</title>
        <authorList>
            <person name="Jay Z.J."/>
            <person name="Beam J.P."/>
            <person name="Dlakic M."/>
            <person name="Rusch D.B."/>
            <person name="Kozubal M.A."/>
            <person name="Inskeep W.P."/>
        </authorList>
    </citation>
    <scope>NUCLEOTIDE SEQUENCE [LARGE SCALE GENOMIC DNA]</scope>
    <source>
        <strain evidence="1">ECH_B_SAG-M15</strain>
    </source>
</reference>
<dbReference type="Proteomes" id="UP000240490">
    <property type="component" value="Unassembled WGS sequence"/>
</dbReference>
<evidence type="ECO:0000313" key="2">
    <source>
        <dbReference type="Proteomes" id="UP000240490"/>
    </source>
</evidence>
<gene>
    <name evidence="1" type="ORF">B9Q08_05265</name>
</gene>
<accession>A0A2R6AUT2</accession>